<evidence type="ECO:0008006" key="3">
    <source>
        <dbReference type="Google" id="ProtNLM"/>
    </source>
</evidence>
<evidence type="ECO:0000313" key="1">
    <source>
        <dbReference type="EMBL" id="SFN80803.1"/>
    </source>
</evidence>
<name>A0A1I5C189_9FIRM</name>
<dbReference type="OrthoDB" id="1954087at2"/>
<organism evidence="1 2">
    <name type="scientific">Anaerocolumna aminovalerica</name>
    <dbReference type="NCBI Taxonomy" id="1527"/>
    <lineage>
        <taxon>Bacteria</taxon>
        <taxon>Bacillati</taxon>
        <taxon>Bacillota</taxon>
        <taxon>Clostridia</taxon>
        <taxon>Lachnospirales</taxon>
        <taxon>Lachnospiraceae</taxon>
        <taxon>Anaerocolumna</taxon>
    </lineage>
</organism>
<proteinExistence type="predicted"/>
<reference evidence="1 2" key="1">
    <citation type="submission" date="2016-10" db="EMBL/GenBank/DDBJ databases">
        <authorList>
            <person name="de Groot N.N."/>
        </authorList>
    </citation>
    <scope>NUCLEOTIDE SEQUENCE [LARGE SCALE GENOMIC DNA]</scope>
    <source>
        <strain evidence="1 2">DSM 1283</strain>
    </source>
</reference>
<dbReference type="AlphaFoldDB" id="A0A1I5C189"/>
<dbReference type="EMBL" id="FOWD01000002">
    <property type="protein sequence ID" value="SFN80803.1"/>
    <property type="molecule type" value="Genomic_DNA"/>
</dbReference>
<dbReference type="Gene3D" id="2.40.10.220">
    <property type="entry name" value="predicted glycosyltransferase like domains"/>
    <property type="match status" value="1"/>
</dbReference>
<keyword evidence="2" id="KW-1185">Reference proteome</keyword>
<dbReference type="Proteomes" id="UP000198806">
    <property type="component" value="Unassembled WGS sequence"/>
</dbReference>
<dbReference type="SUPFAM" id="SSF141371">
    <property type="entry name" value="PilZ domain-like"/>
    <property type="match status" value="1"/>
</dbReference>
<gene>
    <name evidence="1" type="ORF">SAMN04489757_10265</name>
</gene>
<accession>A0A1I5C189</accession>
<evidence type="ECO:0000313" key="2">
    <source>
        <dbReference type="Proteomes" id="UP000198806"/>
    </source>
</evidence>
<protein>
    <recommendedName>
        <fullName evidence="3">PilZ domain-containing protein</fullName>
    </recommendedName>
</protein>
<dbReference type="RefSeq" id="WP_091683889.1">
    <property type="nucleotide sequence ID" value="NZ_BAABFM010000017.1"/>
</dbReference>
<sequence length="113" mass="13178">MEEKRHNKRFPVKLELEISSLFKQDNVKVDNIHAPIEVTNISRNGIGFRSGSILPLNYYFNAKIQLGNSDSSLYTVVKIIRQQLIEENLYFYGCELVGMPSVLDYIFDEFEER</sequence>